<dbReference type="AlphaFoldDB" id="A0A9N8DVS6"/>
<dbReference type="PANTHER" id="PTHR13547:SF1">
    <property type="entry name" value="MITOCHONDRIAL RIBONUCLEASE P CATALYTIC SUBUNIT"/>
    <property type="match status" value="1"/>
</dbReference>
<protein>
    <submittedName>
        <fullName evidence="2">Uncharacterized protein</fullName>
    </submittedName>
</protein>
<feature type="compositionally biased region" description="Low complexity" evidence="1">
    <location>
        <begin position="385"/>
        <end position="401"/>
    </location>
</feature>
<comment type="caution">
    <text evidence="2">The sequence shown here is derived from an EMBL/GenBank/DDBJ whole genome shotgun (WGS) entry which is preliminary data.</text>
</comment>
<dbReference type="EMBL" id="CAICTM010000380">
    <property type="protein sequence ID" value="CAB9509235.1"/>
    <property type="molecule type" value="Genomic_DNA"/>
</dbReference>
<dbReference type="Gene3D" id="3.40.50.11980">
    <property type="match status" value="1"/>
</dbReference>
<organism evidence="2 3">
    <name type="scientific">Seminavis robusta</name>
    <dbReference type="NCBI Taxonomy" id="568900"/>
    <lineage>
        <taxon>Eukaryota</taxon>
        <taxon>Sar</taxon>
        <taxon>Stramenopiles</taxon>
        <taxon>Ochrophyta</taxon>
        <taxon>Bacillariophyta</taxon>
        <taxon>Bacillariophyceae</taxon>
        <taxon>Bacillariophycidae</taxon>
        <taxon>Naviculales</taxon>
        <taxon>Naviculaceae</taxon>
        <taxon>Seminavis</taxon>
    </lineage>
</organism>
<dbReference type="Proteomes" id="UP001153069">
    <property type="component" value="Unassembled WGS sequence"/>
</dbReference>
<name>A0A9N8DVS6_9STRA</name>
<feature type="compositionally biased region" description="Basic and acidic residues" evidence="1">
    <location>
        <begin position="375"/>
        <end position="384"/>
    </location>
</feature>
<sequence length="1140" mass="127685">MKEAGDTTEETINACLQASSGISGGLLSKMRIGLQSSSPENILFQALNGFGENENHNNNQEDENDQRNNPRTVATLHDFLYEPTQQSISIRTRRLLAMGDADAALELIESGMEGRTKLRAYRQVFSLFLGNGDIPKAISLFEEMKLAHKDVPLEGDTFVQLLATLAEKGYFSSDGSKRLKNTESYSHPGGPDLFEEIVSDMALYVDSLSSASAMRLRKAFVRACHGHDEKSEELHNTSLVPLAPTFEPAEANTLIADRVTIDPSTGLCIRIHGVRHFSNDGKKPTSSSLLRALLSEEKEKVPKRKVQRKKPKKKKQDGRSTALDLLRSLEKATKAPALANSNSSVGQQPTNNHKEQPRHPSSTSAIDSFFHSRGRPSDPHRESWRNAQQRQQRNSVRNQAADNGRWQETFLGTNTQGKGRSKDHPVPAIGNSSSHSQKSIFDVFSLPQDSSIQRSPTAFDAEAYDTFEALLEIYLQERDNQHNKNNDDSTSHNHQLSHDQKNEVLRWIRLDEPQVKVDVPVLTTLCEDGRLPGDGEELEKKHLLQELEKRSSAFQKQLNWNSRQYNYALGILQELAVLSHTRYKVRAIAILWEKMKEAGDTTEETINACLQASSGISGGLLSKMRIGLQSSSPENILFQALNGFGENENHNNNQEDENDTSATIPEQLATLHDFLYEPTQQSISIRTRRLLAMGDADAALELIESGMEGRTKLRAYRQVFSLFLGNGDIPKAISLFEEMKLAHKDVPLEGDTFVQLLATLAEKGYFSSDGSKRLKNTESYSHPGGPDLFEEIVSDMALYVDSLSSASAMRLRKAFVRACHGHDEKSEELHNTSLVPLAPTFEPAEANTLIADRVTIDPSTGLCIRSGARLRQIVLNKSQKTQLKDSLLKRMGSKRAIEAMSSFCDWLSTREGRPFTVIVDAANICYFMQNFDGGKFNFHQIRFVVKALEEIGESPLVVMPAKYLRKQFRINLGTSSRFQKVSPEERAFLDDLENAGTLYAVPEGCLDDYFWIVASVSDQENSTPENLETAGVEVSRRWSGARPVIVTNDQSRDHRDQEIQLLEPMLFNRWYSTSIVNYSFTGFVDDVCVDPEIVFNPTDAFSREIQCNVSMDGRKCCHFPVHDWEGSDWFCLRIPSSVVP</sequence>
<feature type="region of interest" description="Disordered" evidence="1">
    <location>
        <begin position="50"/>
        <end position="69"/>
    </location>
</feature>
<evidence type="ECO:0000313" key="2">
    <source>
        <dbReference type="EMBL" id="CAB9509235.1"/>
    </source>
</evidence>
<dbReference type="OrthoDB" id="46913at2759"/>
<proteinExistence type="predicted"/>
<evidence type="ECO:0000256" key="1">
    <source>
        <dbReference type="SAM" id="MobiDB-lite"/>
    </source>
</evidence>
<feature type="compositionally biased region" description="Polar residues" evidence="1">
    <location>
        <begin position="339"/>
        <end position="351"/>
    </location>
</feature>
<accession>A0A9N8DVS6</accession>
<evidence type="ECO:0000313" key="3">
    <source>
        <dbReference type="Proteomes" id="UP001153069"/>
    </source>
</evidence>
<feature type="compositionally biased region" description="Basic residues" evidence="1">
    <location>
        <begin position="301"/>
        <end position="316"/>
    </location>
</feature>
<gene>
    <name evidence="2" type="ORF">SEMRO_381_G130750.1</name>
</gene>
<reference evidence="2" key="1">
    <citation type="submission" date="2020-06" db="EMBL/GenBank/DDBJ databases">
        <authorList>
            <consortium name="Plant Systems Biology data submission"/>
        </authorList>
    </citation>
    <scope>NUCLEOTIDE SEQUENCE</scope>
    <source>
        <strain evidence="2">D6</strain>
    </source>
</reference>
<feature type="region of interest" description="Disordered" evidence="1">
    <location>
        <begin position="294"/>
        <end position="436"/>
    </location>
</feature>
<dbReference type="PANTHER" id="PTHR13547">
    <property type="match status" value="1"/>
</dbReference>
<keyword evidence="3" id="KW-1185">Reference proteome</keyword>